<evidence type="ECO:0000256" key="2">
    <source>
        <dbReference type="ARBA" id="ARBA00022729"/>
    </source>
</evidence>
<gene>
    <name evidence="10" type="ORF">BpHYR1_003248</name>
</gene>
<dbReference type="PROSITE" id="PS01187">
    <property type="entry name" value="EGF_CA"/>
    <property type="match status" value="1"/>
</dbReference>
<feature type="disulfide bond" evidence="7">
    <location>
        <begin position="245"/>
        <end position="254"/>
    </location>
</feature>
<dbReference type="InterPro" id="IPR001881">
    <property type="entry name" value="EGF-like_Ca-bd_dom"/>
</dbReference>
<keyword evidence="3" id="KW-0677">Repeat</keyword>
<dbReference type="PROSITE" id="PS00010">
    <property type="entry name" value="ASX_HYDROXYL"/>
    <property type="match status" value="1"/>
</dbReference>
<dbReference type="GO" id="GO:0005509">
    <property type="term" value="F:calcium ion binding"/>
    <property type="evidence" value="ECO:0007669"/>
    <property type="project" value="InterPro"/>
</dbReference>
<keyword evidence="8" id="KW-1133">Transmembrane helix</keyword>
<dbReference type="CDD" id="cd00054">
    <property type="entry name" value="EGF_CA"/>
    <property type="match status" value="2"/>
</dbReference>
<keyword evidence="8" id="KW-0812">Transmembrane</keyword>
<feature type="disulfide bond" evidence="7">
    <location>
        <begin position="8"/>
        <end position="17"/>
    </location>
</feature>
<feature type="transmembrane region" description="Helical" evidence="8">
    <location>
        <begin position="403"/>
        <end position="430"/>
    </location>
</feature>
<comment type="caution">
    <text evidence="10">The sequence shown here is derived from an EMBL/GenBank/DDBJ whole genome shotgun (WGS) entry which is preliminary data.</text>
</comment>
<dbReference type="PROSITE" id="PS01186">
    <property type="entry name" value="EGF_2"/>
    <property type="match status" value="4"/>
</dbReference>
<dbReference type="GO" id="GO:0048589">
    <property type="term" value="P:developmental growth"/>
    <property type="evidence" value="ECO:0007669"/>
    <property type="project" value="UniProtKB-ARBA"/>
</dbReference>
<keyword evidence="1 7" id="KW-0245">EGF-like domain</keyword>
<feature type="disulfide bond" evidence="7">
    <location>
        <begin position="24"/>
        <end position="34"/>
    </location>
</feature>
<dbReference type="Pfam" id="PF00008">
    <property type="entry name" value="EGF"/>
    <property type="match status" value="4"/>
</dbReference>
<dbReference type="InterPro" id="IPR013032">
    <property type="entry name" value="EGF-like_CS"/>
</dbReference>
<feature type="domain" description="EGF-like" evidence="9">
    <location>
        <begin position="59"/>
        <end position="95"/>
    </location>
</feature>
<keyword evidence="11" id="KW-1185">Reference proteome</keyword>
<dbReference type="InterPro" id="IPR000152">
    <property type="entry name" value="EGF-type_Asp/Asn_hydroxyl_site"/>
</dbReference>
<dbReference type="STRING" id="10195.A0A3M7Q8S7"/>
<feature type="disulfide bond" evidence="7">
    <location>
        <begin position="47"/>
        <end position="56"/>
    </location>
</feature>
<dbReference type="InterPro" id="IPR018097">
    <property type="entry name" value="EGF_Ca-bd_CS"/>
</dbReference>
<feature type="domain" description="EGF-like" evidence="9">
    <location>
        <begin position="139"/>
        <end position="177"/>
    </location>
</feature>
<comment type="caution">
    <text evidence="7">Lacks conserved residue(s) required for the propagation of feature annotation.</text>
</comment>
<evidence type="ECO:0000256" key="1">
    <source>
        <dbReference type="ARBA" id="ARBA00022536"/>
    </source>
</evidence>
<feature type="domain" description="EGF-like" evidence="9">
    <location>
        <begin position="179"/>
        <end position="216"/>
    </location>
</feature>
<keyword evidence="4" id="KW-0106">Calcium</keyword>
<dbReference type="SUPFAM" id="SSF57196">
    <property type="entry name" value="EGF/Laminin"/>
    <property type="match status" value="5"/>
</dbReference>
<dbReference type="InterPro" id="IPR000742">
    <property type="entry name" value="EGF"/>
</dbReference>
<protein>
    <submittedName>
        <fullName evidence="10">Fibropellin Ib</fullName>
    </submittedName>
</protein>
<evidence type="ECO:0000313" key="11">
    <source>
        <dbReference type="Proteomes" id="UP000276133"/>
    </source>
</evidence>
<dbReference type="PROSITE" id="PS00022">
    <property type="entry name" value="EGF_1"/>
    <property type="match status" value="8"/>
</dbReference>
<dbReference type="PRINTS" id="PR00010">
    <property type="entry name" value="EGFBLOOD"/>
</dbReference>
<dbReference type="PANTHER" id="PTHR24049">
    <property type="entry name" value="CRUMBS FAMILY MEMBER"/>
    <property type="match status" value="1"/>
</dbReference>
<dbReference type="Pfam" id="PF12661">
    <property type="entry name" value="hEGF"/>
    <property type="match status" value="1"/>
</dbReference>
<keyword evidence="5 7" id="KW-1015">Disulfide bond</keyword>
<feature type="domain" description="EGF-like" evidence="9">
    <location>
        <begin position="219"/>
        <end position="255"/>
    </location>
</feature>
<dbReference type="FunFam" id="2.10.25.10:FF:000508">
    <property type="entry name" value="Eyes shut homolog"/>
    <property type="match status" value="1"/>
</dbReference>
<dbReference type="InterPro" id="IPR051022">
    <property type="entry name" value="Notch_Cell-Fate_Det"/>
</dbReference>
<keyword evidence="6" id="KW-0325">Glycoprotein</keyword>
<feature type="disulfide bond" evidence="7">
    <location>
        <begin position="206"/>
        <end position="215"/>
    </location>
</feature>
<evidence type="ECO:0000256" key="7">
    <source>
        <dbReference type="PROSITE-ProRule" id="PRU00076"/>
    </source>
</evidence>
<feature type="domain" description="EGF-like" evidence="9">
    <location>
        <begin position="287"/>
        <end position="327"/>
    </location>
</feature>
<evidence type="ECO:0000256" key="8">
    <source>
        <dbReference type="SAM" id="Phobius"/>
    </source>
</evidence>
<feature type="disulfide bond" evidence="7">
    <location>
        <begin position="317"/>
        <end position="326"/>
    </location>
</feature>
<evidence type="ECO:0000256" key="4">
    <source>
        <dbReference type="ARBA" id="ARBA00022837"/>
    </source>
</evidence>
<dbReference type="AlphaFoldDB" id="A0A3M7Q8S7"/>
<dbReference type="SMART" id="SM00181">
    <property type="entry name" value="EGF"/>
    <property type="match status" value="8"/>
</dbReference>
<feature type="domain" description="EGF-like" evidence="9">
    <location>
        <begin position="20"/>
        <end position="57"/>
    </location>
</feature>
<evidence type="ECO:0000256" key="3">
    <source>
        <dbReference type="ARBA" id="ARBA00022737"/>
    </source>
</evidence>
<feature type="disulfide bond" evidence="7">
    <location>
        <begin position="85"/>
        <end position="94"/>
    </location>
</feature>
<evidence type="ECO:0000259" key="9">
    <source>
        <dbReference type="PROSITE" id="PS50026"/>
    </source>
</evidence>
<accession>A0A3M7Q8S7</accession>
<proteinExistence type="predicted"/>
<feature type="domain" description="EGF-like" evidence="9">
    <location>
        <begin position="1"/>
        <end position="18"/>
    </location>
</feature>
<evidence type="ECO:0000256" key="5">
    <source>
        <dbReference type="ARBA" id="ARBA00023157"/>
    </source>
</evidence>
<dbReference type="EMBL" id="REGN01006943">
    <property type="protein sequence ID" value="RNA07800.1"/>
    <property type="molecule type" value="Genomic_DNA"/>
</dbReference>
<dbReference type="PROSITE" id="PS50026">
    <property type="entry name" value="EGF_3"/>
    <property type="match status" value="7"/>
</dbReference>
<reference evidence="10 11" key="1">
    <citation type="journal article" date="2018" name="Sci. Rep.">
        <title>Genomic signatures of local adaptation to the degree of environmental predictability in rotifers.</title>
        <authorList>
            <person name="Franch-Gras L."/>
            <person name="Hahn C."/>
            <person name="Garcia-Roger E.M."/>
            <person name="Carmona M.J."/>
            <person name="Serra M."/>
            <person name="Gomez A."/>
        </authorList>
    </citation>
    <scope>NUCLEOTIDE SEQUENCE [LARGE SCALE GENOMIC DNA]</scope>
    <source>
        <strain evidence="10">HYR1</strain>
    </source>
</reference>
<keyword evidence="2" id="KW-0732">Signal</keyword>
<dbReference type="OrthoDB" id="283575at2759"/>
<dbReference type="Gene3D" id="2.10.25.10">
    <property type="entry name" value="Laminin"/>
    <property type="match status" value="6"/>
</dbReference>
<evidence type="ECO:0000313" key="10">
    <source>
        <dbReference type="EMBL" id="RNA07800.1"/>
    </source>
</evidence>
<dbReference type="SMART" id="SM00179">
    <property type="entry name" value="EGF_CA"/>
    <property type="match status" value="6"/>
</dbReference>
<evidence type="ECO:0000256" key="6">
    <source>
        <dbReference type="ARBA" id="ARBA00023180"/>
    </source>
</evidence>
<feature type="disulfide bond" evidence="7">
    <location>
        <begin position="167"/>
        <end position="176"/>
    </location>
</feature>
<organism evidence="10 11">
    <name type="scientific">Brachionus plicatilis</name>
    <name type="common">Marine rotifer</name>
    <name type="synonym">Brachionus muelleri</name>
    <dbReference type="NCBI Taxonomy" id="10195"/>
    <lineage>
        <taxon>Eukaryota</taxon>
        <taxon>Metazoa</taxon>
        <taxon>Spiralia</taxon>
        <taxon>Gnathifera</taxon>
        <taxon>Rotifera</taxon>
        <taxon>Eurotatoria</taxon>
        <taxon>Monogononta</taxon>
        <taxon>Pseudotrocha</taxon>
        <taxon>Ploima</taxon>
        <taxon>Brachionidae</taxon>
        <taxon>Brachionus</taxon>
    </lineage>
</organism>
<dbReference type="FunFam" id="2.10.25.10:FF:000334">
    <property type="entry name" value="protein delta homolog 2 isoform X1"/>
    <property type="match status" value="1"/>
</dbReference>
<sequence length="487" mass="54938">MNSYICKCPQGFSGRYCDEEEDKCLKNECQNGRCIPNELDNGYRCNCLRGYTGKYCEINIDDCDSNPCQNGARCVDLLNSYECVCPQNYTGRNCETTFNYCSWPQTRCSLTHTKRCIPIAGGNICECLPRYTGLKCESQIDICDYLKPCRNGQCRSLGPNDYICENCDQGYFGKNCSEMIDYCRPVNPCKNGGECMFEARGYFCKCPSGYMGKDCEDKISLPCLYNKCKNNATCVPGDDGYRCECDSMHEGQYCERKKSNSCNNMPCDGYCVNGKCECDPRIIFCKKNSECRDIKCMNGGTCVDVIRGEGTVGMCICPPGIVGKFCEQSIFCNSDRVLPCGTRSQCATVNQTYECHCDKPFIGHGCNKKISDYLPQYEQYLKQERLMNEKTNCKFGKSQESKILIGMVALGFIICMVIGFLIGHFSILSYKKKIEHSKMRNSSRFSEFSTNESMNYMPKTPLVKSRSTNMLNKSPGGFSIPRPSVRL</sequence>
<name>A0A3M7Q8S7_BRAPC</name>
<dbReference type="Proteomes" id="UP000276133">
    <property type="component" value="Unassembled WGS sequence"/>
</dbReference>
<keyword evidence="8" id="KW-0472">Membrane</keyword>
<dbReference type="FunFam" id="2.10.25.10:FF:000012">
    <property type="entry name" value="Delta-like protein"/>
    <property type="match status" value="1"/>
</dbReference>